<proteinExistence type="predicted"/>
<protein>
    <submittedName>
        <fullName evidence="1">Uncharacterized protein</fullName>
    </submittedName>
</protein>
<evidence type="ECO:0000313" key="1">
    <source>
        <dbReference type="EMBL" id="QHT73630.1"/>
    </source>
</evidence>
<reference evidence="1" key="1">
    <citation type="journal article" date="2020" name="Nature">
        <title>Giant virus diversity and host interactions through global metagenomics.</title>
        <authorList>
            <person name="Schulz F."/>
            <person name="Roux S."/>
            <person name="Paez-Espino D."/>
            <person name="Jungbluth S."/>
            <person name="Walsh D.A."/>
            <person name="Denef V.J."/>
            <person name="McMahon K.D."/>
            <person name="Konstantinidis K.T."/>
            <person name="Eloe-Fadrosh E.A."/>
            <person name="Kyrpides N.C."/>
            <person name="Woyke T."/>
        </authorList>
    </citation>
    <scope>NUCLEOTIDE SEQUENCE</scope>
    <source>
        <strain evidence="1">GVMAG-M-3300023179-4</strain>
    </source>
</reference>
<name>A0A6C0GZR7_9ZZZZ</name>
<accession>A0A6C0GZR7</accession>
<dbReference type="AlphaFoldDB" id="A0A6C0GZR7"/>
<sequence length="327" mass="37985">MTSPIYINDQLRDNLLKLVNISKDINNNIKNELSTYNKLKKDIEKILDINSVCLFHEIVIDQSGYTKPYPGNSNLFFISLPVNTDQKNTNNLFGKEIFDRYKTIDQKVLLVNKSFLNAPHMTIFTLYIPDNDFYKFITNDENTDKISNIIKDNFNKHLKNIQLKNGGTNPENGLYYKKLGLHTALNFSINDQNNQKYIQFTNELIFELIKLFAKITDKDDFNNKIKIEENIKPFQEKNAASKQTFTHYSLKDKGCPESLFALSSYNINWLPHITIHKDFIKDTGTSPDNLLFNLWHVDDQINSQCGSISDIFISFNKGKFKLIDIKK</sequence>
<organism evidence="1">
    <name type="scientific">viral metagenome</name>
    <dbReference type="NCBI Taxonomy" id="1070528"/>
    <lineage>
        <taxon>unclassified sequences</taxon>
        <taxon>metagenomes</taxon>
        <taxon>organismal metagenomes</taxon>
    </lineage>
</organism>
<dbReference type="EMBL" id="MN739831">
    <property type="protein sequence ID" value="QHT73630.1"/>
    <property type="molecule type" value="Genomic_DNA"/>
</dbReference>